<proteinExistence type="predicted"/>
<reference evidence="2 3" key="1">
    <citation type="submission" date="2017-03" db="EMBL/GenBank/DDBJ databases">
        <title>WGS assembly of Porphyra umbilicalis.</title>
        <authorList>
            <person name="Brawley S.H."/>
            <person name="Blouin N.A."/>
            <person name="Ficko-Blean E."/>
            <person name="Wheeler G.L."/>
            <person name="Lohr M."/>
            <person name="Goodson H.V."/>
            <person name="Jenkins J.W."/>
            <person name="Blaby-Haas C.E."/>
            <person name="Helliwell K.E."/>
            <person name="Chan C."/>
            <person name="Marriage T."/>
            <person name="Bhattacharya D."/>
            <person name="Klein A.S."/>
            <person name="Badis Y."/>
            <person name="Brodie J."/>
            <person name="Cao Y."/>
            <person name="Collen J."/>
            <person name="Dittami S.M."/>
            <person name="Gachon C.M."/>
            <person name="Green B.R."/>
            <person name="Karpowicz S."/>
            <person name="Kim J.W."/>
            <person name="Kudahl U."/>
            <person name="Lin S."/>
            <person name="Michel G."/>
            <person name="Mittag M."/>
            <person name="Olson B.J."/>
            <person name="Pangilinan J."/>
            <person name="Peng Y."/>
            <person name="Qiu H."/>
            <person name="Shu S."/>
            <person name="Singer J.T."/>
            <person name="Smith A.G."/>
            <person name="Sprecher B.N."/>
            <person name="Wagner V."/>
            <person name="Wang W."/>
            <person name="Wang Z.-Y."/>
            <person name="Yan J."/>
            <person name="Yarish C."/>
            <person name="Zoeuner-Riek S."/>
            <person name="Zhuang Y."/>
            <person name="Zou Y."/>
            <person name="Lindquist E.A."/>
            <person name="Grimwood J."/>
            <person name="Barry K."/>
            <person name="Rokhsar D.S."/>
            <person name="Schmutz J."/>
            <person name="Stiller J.W."/>
            <person name="Grossman A.R."/>
            <person name="Prochnik S.E."/>
        </authorList>
    </citation>
    <scope>NUCLEOTIDE SEQUENCE [LARGE SCALE GENOMIC DNA]</scope>
    <source>
        <strain evidence="2">4086291</strain>
    </source>
</reference>
<organism evidence="2 3">
    <name type="scientific">Porphyra umbilicalis</name>
    <name type="common">Purple laver</name>
    <name type="synonym">Red alga</name>
    <dbReference type="NCBI Taxonomy" id="2786"/>
    <lineage>
        <taxon>Eukaryota</taxon>
        <taxon>Rhodophyta</taxon>
        <taxon>Bangiophyceae</taxon>
        <taxon>Bangiales</taxon>
        <taxon>Bangiaceae</taxon>
        <taxon>Porphyra</taxon>
    </lineage>
</organism>
<feature type="region of interest" description="Disordered" evidence="1">
    <location>
        <begin position="15"/>
        <end position="56"/>
    </location>
</feature>
<name>A0A1X6PLE0_PORUM</name>
<accession>A0A1X6PLE0</accession>
<feature type="compositionally biased region" description="Low complexity" evidence="1">
    <location>
        <begin position="15"/>
        <end position="36"/>
    </location>
</feature>
<feature type="compositionally biased region" description="Polar residues" evidence="1">
    <location>
        <begin position="37"/>
        <end position="56"/>
    </location>
</feature>
<dbReference type="EMBL" id="KV918761">
    <property type="protein sequence ID" value="OSX81483.1"/>
    <property type="molecule type" value="Genomic_DNA"/>
</dbReference>
<evidence type="ECO:0000313" key="2">
    <source>
        <dbReference type="EMBL" id="OSX81483.1"/>
    </source>
</evidence>
<feature type="region of interest" description="Disordered" evidence="1">
    <location>
        <begin position="234"/>
        <end position="309"/>
    </location>
</feature>
<dbReference type="Proteomes" id="UP000218209">
    <property type="component" value="Unassembled WGS sequence"/>
</dbReference>
<evidence type="ECO:0000256" key="1">
    <source>
        <dbReference type="SAM" id="MobiDB-lite"/>
    </source>
</evidence>
<feature type="compositionally biased region" description="Gly residues" evidence="1">
    <location>
        <begin position="268"/>
        <end position="277"/>
    </location>
</feature>
<gene>
    <name evidence="2" type="ORF">BU14_0014s0035</name>
</gene>
<sequence>MSAAGDRVTVLPTASAASSVVRRVSAPAAAAGERSVPGTSPDGNDGDTSGGTIEAKSSSNNFFGHVRLGIVKQWSQTVFGRAQRHQKRGKTKCLQAAAVAKSQLSNDSWVKRLWVAGKPVDKGVLSRVIGKAVTFLNEANAIKLESTAGAEDRVAQLTEELVDGKHKAWRISLAEAREILELASDTQPLVGGVRRSAPPFGGSPPDDAPPAAPSGTVPGMAIPRLGSAIAGSEALSPTVSPTAARLQPDEEEASSVGSAAREDAVGPMRGGRAGGGIVAAEPSPVMGGHDDGGRGSNSEESVPCRFDEKQRTKRLAAAAAERTRRIEVLAALVEKHPDNPAFQDMLMRAMEPTSGKQ</sequence>
<feature type="compositionally biased region" description="Low complexity" evidence="1">
    <location>
        <begin position="196"/>
        <end position="205"/>
    </location>
</feature>
<keyword evidence="3" id="KW-1185">Reference proteome</keyword>
<evidence type="ECO:0000313" key="3">
    <source>
        <dbReference type="Proteomes" id="UP000218209"/>
    </source>
</evidence>
<dbReference type="AlphaFoldDB" id="A0A1X6PLE0"/>
<protein>
    <submittedName>
        <fullName evidence="2">Uncharacterized protein</fullName>
    </submittedName>
</protein>
<feature type="region of interest" description="Disordered" evidence="1">
    <location>
        <begin position="190"/>
        <end position="222"/>
    </location>
</feature>